<feature type="compositionally biased region" description="Polar residues" evidence="1">
    <location>
        <begin position="140"/>
        <end position="155"/>
    </location>
</feature>
<reference evidence="2" key="1">
    <citation type="submission" date="2023-05" db="EMBL/GenBank/DDBJ databases">
        <title>Nepenthes gracilis genome sequencing.</title>
        <authorList>
            <person name="Fukushima K."/>
        </authorList>
    </citation>
    <scope>NUCLEOTIDE SEQUENCE</scope>
    <source>
        <strain evidence="2">SING2019-196</strain>
    </source>
</reference>
<evidence type="ECO:0000256" key="1">
    <source>
        <dbReference type="SAM" id="MobiDB-lite"/>
    </source>
</evidence>
<gene>
    <name evidence="2" type="ORF">Nepgr_027400</name>
</gene>
<dbReference type="AlphaFoldDB" id="A0AAD3Y176"/>
<dbReference type="EMBL" id="BSYO01000029">
    <property type="protein sequence ID" value="GMH25557.1"/>
    <property type="molecule type" value="Genomic_DNA"/>
</dbReference>
<evidence type="ECO:0000313" key="2">
    <source>
        <dbReference type="EMBL" id="GMH25557.1"/>
    </source>
</evidence>
<evidence type="ECO:0000313" key="3">
    <source>
        <dbReference type="Proteomes" id="UP001279734"/>
    </source>
</evidence>
<name>A0AAD3Y176_NEPGR</name>
<sequence length="285" mass="31752">MESSDPGKQAAVSLLEDRWFFGNSFNRKSGFLRCNSDPSSSNRKGGMLGFDSSLDRTPSLPPCFCGEGAEVMEEEPRMGDLIRQAMPCGSTLVRTRSLQPRKEMDDGGAGTGGSKVSRRDSISLPEKGGPMNRLTRRTSADSSTLLPPRHSSSTEMKQDFRAPKSRPSRTTAEINDTVRYRNFGRSKSLKRTCDLEHEELQGFKDLGFDAEEESLSSSAVDILSELQIEDNVKQHRRKAISSPELFKPWQAPPIPSWVDTDSAKDVKEQIKFWARAVASNLREKC</sequence>
<comment type="caution">
    <text evidence="2">The sequence shown here is derived from an EMBL/GenBank/DDBJ whole genome shotgun (WGS) entry which is preliminary data.</text>
</comment>
<feature type="region of interest" description="Disordered" evidence="1">
    <location>
        <begin position="94"/>
        <end position="173"/>
    </location>
</feature>
<keyword evidence="3" id="KW-1185">Reference proteome</keyword>
<accession>A0AAD3Y176</accession>
<protein>
    <submittedName>
        <fullName evidence="2">Uncharacterized protein</fullName>
    </submittedName>
</protein>
<dbReference type="PANTHER" id="PTHR33785">
    <property type="entry name" value="OS06G0550800 PROTEIN"/>
    <property type="match status" value="1"/>
</dbReference>
<dbReference type="Proteomes" id="UP001279734">
    <property type="component" value="Unassembled WGS sequence"/>
</dbReference>
<proteinExistence type="predicted"/>
<organism evidence="2 3">
    <name type="scientific">Nepenthes gracilis</name>
    <name type="common">Slender pitcher plant</name>
    <dbReference type="NCBI Taxonomy" id="150966"/>
    <lineage>
        <taxon>Eukaryota</taxon>
        <taxon>Viridiplantae</taxon>
        <taxon>Streptophyta</taxon>
        <taxon>Embryophyta</taxon>
        <taxon>Tracheophyta</taxon>
        <taxon>Spermatophyta</taxon>
        <taxon>Magnoliopsida</taxon>
        <taxon>eudicotyledons</taxon>
        <taxon>Gunneridae</taxon>
        <taxon>Pentapetalae</taxon>
        <taxon>Caryophyllales</taxon>
        <taxon>Nepenthaceae</taxon>
        <taxon>Nepenthes</taxon>
    </lineage>
</organism>
<dbReference type="PANTHER" id="PTHR33785:SF5">
    <property type="entry name" value="SERINE_ARGININE REPETITIVE MATRIX PROTEIN"/>
    <property type="match status" value="1"/>
</dbReference>